<keyword evidence="3" id="KW-1185">Reference proteome</keyword>
<evidence type="ECO:0000256" key="1">
    <source>
        <dbReference type="SAM" id="MobiDB-lite"/>
    </source>
</evidence>
<dbReference type="Proteomes" id="UP000240493">
    <property type="component" value="Unassembled WGS sequence"/>
</dbReference>
<organism evidence="2 3">
    <name type="scientific">Trichoderma asperellum (strain ATCC 204424 / CBS 433.97 / NBRC 101777)</name>
    <dbReference type="NCBI Taxonomy" id="1042311"/>
    <lineage>
        <taxon>Eukaryota</taxon>
        <taxon>Fungi</taxon>
        <taxon>Dikarya</taxon>
        <taxon>Ascomycota</taxon>
        <taxon>Pezizomycotina</taxon>
        <taxon>Sordariomycetes</taxon>
        <taxon>Hypocreomycetidae</taxon>
        <taxon>Hypocreales</taxon>
        <taxon>Hypocreaceae</taxon>
        <taxon>Trichoderma</taxon>
    </lineage>
</organism>
<dbReference type="AlphaFoldDB" id="A0A2T3ZDS4"/>
<feature type="region of interest" description="Disordered" evidence="1">
    <location>
        <begin position="21"/>
        <end position="60"/>
    </location>
</feature>
<feature type="non-terminal residue" evidence="2">
    <location>
        <position position="1"/>
    </location>
</feature>
<reference evidence="2 3" key="1">
    <citation type="submission" date="2016-07" db="EMBL/GenBank/DDBJ databases">
        <title>Multiple horizontal gene transfer events from other fungi enriched the ability of initially mycotrophic Trichoderma (Ascomycota) to feed on dead plant biomass.</title>
        <authorList>
            <consortium name="DOE Joint Genome Institute"/>
            <person name="Aerts A."/>
            <person name="Atanasova L."/>
            <person name="Chenthamara K."/>
            <person name="Zhang J."/>
            <person name="Grujic M."/>
            <person name="Henrissat B."/>
            <person name="Kuo A."/>
            <person name="Salamov A."/>
            <person name="Lipzen A."/>
            <person name="Labutti K."/>
            <person name="Barry K."/>
            <person name="Miao Y."/>
            <person name="Rahimi M.J."/>
            <person name="Shen Q."/>
            <person name="Grigoriev I.V."/>
            <person name="Kubicek C.P."/>
            <person name="Druzhinina I.S."/>
        </authorList>
    </citation>
    <scope>NUCLEOTIDE SEQUENCE [LARGE SCALE GENOMIC DNA]</scope>
    <source>
        <strain evidence="2 3">CBS 433.97</strain>
    </source>
</reference>
<dbReference type="EMBL" id="KZ679259">
    <property type="protein sequence ID" value="PTB42953.1"/>
    <property type="molecule type" value="Genomic_DNA"/>
</dbReference>
<dbReference type="OrthoDB" id="10391535at2759"/>
<gene>
    <name evidence="2" type="ORF">M441DRAFT_135997</name>
</gene>
<name>A0A2T3ZDS4_TRIA4</name>
<accession>A0A2T3ZDS4</accession>
<sequence>GPLLVSGAISTELLEGVDEWPMLIGPCEGGPAESRDDKGQLPSDHMTVKPRQPLRTIKLA</sequence>
<evidence type="ECO:0000313" key="3">
    <source>
        <dbReference type="Proteomes" id="UP000240493"/>
    </source>
</evidence>
<evidence type="ECO:0000313" key="2">
    <source>
        <dbReference type="EMBL" id="PTB42953.1"/>
    </source>
</evidence>
<protein>
    <submittedName>
        <fullName evidence="2">Uncharacterized protein</fullName>
    </submittedName>
</protein>
<proteinExistence type="predicted"/>